<dbReference type="InterPro" id="IPR020846">
    <property type="entry name" value="MFS_dom"/>
</dbReference>
<evidence type="ECO:0000256" key="3">
    <source>
        <dbReference type="ARBA" id="ARBA00022475"/>
    </source>
</evidence>
<feature type="region of interest" description="Disordered" evidence="7">
    <location>
        <begin position="414"/>
        <end position="462"/>
    </location>
</feature>
<feature type="transmembrane region" description="Helical" evidence="8">
    <location>
        <begin position="189"/>
        <end position="208"/>
    </location>
</feature>
<dbReference type="PROSITE" id="PS00216">
    <property type="entry name" value="SUGAR_TRANSPORT_1"/>
    <property type="match status" value="1"/>
</dbReference>
<dbReference type="InterPro" id="IPR050171">
    <property type="entry name" value="MFS_Transporters"/>
</dbReference>
<comment type="caution">
    <text evidence="10">The sequence shown here is derived from an EMBL/GenBank/DDBJ whole genome shotgun (WGS) entry which is preliminary data.</text>
</comment>
<reference evidence="10 11" key="1">
    <citation type="submission" date="2024-06" db="EMBL/GenBank/DDBJ databases">
        <title>The Natural Products Discovery Center: Release of the First 8490 Sequenced Strains for Exploring Actinobacteria Biosynthetic Diversity.</title>
        <authorList>
            <person name="Kalkreuter E."/>
            <person name="Kautsar S.A."/>
            <person name="Yang D."/>
            <person name="Bader C.D."/>
            <person name="Teijaro C.N."/>
            <person name="Fluegel L."/>
            <person name="Davis C.M."/>
            <person name="Simpson J.R."/>
            <person name="Lauterbach L."/>
            <person name="Steele A.D."/>
            <person name="Gui C."/>
            <person name="Meng S."/>
            <person name="Li G."/>
            <person name="Viehrig K."/>
            <person name="Ye F."/>
            <person name="Su P."/>
            <person name="Kiefer A.F."/>
            <person name="Nichols A."/>
            <person name="Cepeda A.J."/>
            <person name="Yan W."/>
            <person name="Fan B."/>
            <person name="Jiang Y."/>
            <person name="Adhikari A."/>
            <person name="Zheng C.-J."/>
            <person name="Schuster L."/>
            <person name="Cowan T.M."/>
            <person name="Smanski M.J."/>
            <person name="Chevrette M.G."/>
            <person name="De Carvalho L.P.S."/>
            <person name="Shen B."/>
        </authorList>
    </citation>
    <scope>NUCLEOTIDE SEQUENCE [LARGE SCALE GENOMIC DNA]</scope>
    <source>
        <strain evidence="10 11">NPDC020594</strain>
    </source>
</reference>
<dbReference type="RefSeq" id="WP_078629892.1">
    <property type="nucleotide sequence ID" value="NZ_JBEXDP010000068.1"/>
</dbReference>
<evidence type="ECO:0000259" key="9">
    <source>
        <dbReference type="PROSITE" id="PS50850"/>
    </source>
</evidence>
<evidence type="ECO:0000256" key="2">
    <source>
        <dbReference type="ARBA" id="ARBA00022448"/>
    </source>
</evidence>
<dbReference type="InterPro" id="IPR005829">
    <property type="entry name" value="Sugar_transporter_CS"/>
</dbReference>
<dbReference type="Gene3D" id="1.20.1250.20">
    <property type="entry name" value="MFS general substrate transporter like domains"/>
    <property type="match status" value="1"/>
</dbReference>
<evidence type="ECO:0000256" key="5">
    <source>
        <dbReference type="ARBA" id="ARBA00022989"/>
    </source>
</evidence>
<dbReference type="InterPro" id="IPR036259">
    <property type="entry name" value="MFS_trans_sf"/>
</dbReference>
<dbReference type="Proteomes" id="UP001551011">
    <property type="component" value="Unassembled WGS sequence"/>
</dbReference>
<feature type="transmembrane region" description="Helical" evidence="8">
    <location>
        <begin position="160"/>
        <end position="183"/>
    </location>
</feature>
<feature type="transmembrane region" description="Helical" evidence="8">
    <location>
        <begin position="99"/>
        <end position="125"/>
    </location>
</feature>
<keyword evidence="4 8" id="KW-0812">Transmembrane</keyword>
<dbReference type="PANTHER" id="PTHR23517">
    <property type="entry name" value="RESISTANCE PROTEIN MDTM, PUTATIVE-RELATED-RELATED"/>
    <property type="match status" value="1"/>
</dbReference>
<keyword evidence="11" id="KW-1185">Reference proteome</keyword>
<evidence type="ECO:0000256" key="7">
    <source>
        <dbReference type="SAM" id="MobiDB-lite"/>
    </source>
</evidence>
<dbReference type="EMBL" id="JBFAEG010000030">
    <property type="protein sequence ID" value="MEU5711900.1"/>
    <property type="molecule type" value="Genomic_DNA"/>
</dbReference>
<keyword evidence="3" id="KW-1003">Cell membrane</keyword>
<keyword evidence="2" id="KW-0813">Transport</keyword>
<sequence>MLPGRGDPAAAGDEPTQPPRTRRTPRRLSRRAAFSVLTVTTVVLMATASAPSPIYPLYRERWDFSVTMVTVVFAVYVVGLLGALLTLGPVSDRLGRRPVLLAALLLAAASTAIFWTAGGVLSLVIARTVQGVATGTAIGGLAAGLVDFSSARRPHAGTTVTAVGTSVGLAAGAAVVGLLVQSVAHPDTYVFSALTCVFLLLAVAVWYMPETVAPPAGEPIRLRPRVRIPYGSRHRFLAAVPALVAGWSVTGLFLALTPSVVAGVLHVTWGAAGGLDIAALFLAGGVGGMWSARHTVRRATLLGAVLLTLGSAGLAVAIALPSPVVYACGAVVAGAGVGLTYNGNLRAIGEVTTARSRSEVFSAVYVVSYAALSLPALAAGLLAPAWGLRTTSFLYVAFVGSLSLLALVHTARSRTGGPTGRDAGSPRGADALTACAGRSGQAGPAVAHRSPPNGDGSPPRIG</sequence>
<dbReference type="Pfam" id="PF07690">
    <property type="entry name" value="MFS_1"/>
    <property type="match status" value="1"/>
</dbReference>
<dbReference type="PROSITE" id="PS50850">
    <property type="entry name" value="MFS"/>
    <property type="match status" value="1"/>
</dbReference>
<evidence type="ECO:0000313" key="10">
    <source>
        <dbReference type="EMBL" id="MEU5711900.1"/>
    </source>
</evidence>
<feature type="transmembrane region" description="Helical" evidence="8">
    <location>
        <begin position="236"/>
        <end position="257"/>
    </location>
</feature>
<evidence type="ECO:0000256" key="8">
    <source>
        <dbReference type="SAM" id="Phobius"/>
    </source>
</evidence>
<feature type="transmembrane region" description="Helical" evidence="8">
    <location>
        <begin position="324"/>
        <end position="342"/>
    </location>
</feature>
<feature type="transmembrane region" description="Helical" evidence="8">
    <location>
        <begin position="363"/>
        <end position="386"/>
    </location>
</feature>
<dbReference type="InterPro" id="IPR011701">
    <property type="entry name" value="MFS"/>
</dbReference>
<feature type="domain" description="Major facilitator superfamily (MFS) profile" evidence="9">
    <location>
        <begin position="33"/>
        <end position="415"/>
    </location>
</feature>
<name>A0ABV3AJE6_9ACTN</name>
<gene>
    <name evidence="10" type="ORF">AB0H04_34450</name>
</gene>
<protein>
    <submittedName>
        <fullName evidence="10">MFS transporter</fullName>
    </submittedName>
</protein>
<feature type="region of interest" description="Disordered" evidence="7">
    <location>
        <begin position="1"/>
        <end position="27"/>
    </location>
</feature>
<evidence type="ECO:0000256" key="1">
    <source>
        <dbReference type="ARBA" id="ARBA00004651"/>
    </source>
</evidence>
<feature type="transmembrane region" description="Helical" evidence="8">
    <location>
        <begin position="32"/>
        <end position="52"/>
    </location>
</feature>
<proteinExistence type="predicted"/>
<evidence type="ECO:0000256" key="4">
    <source>
        <dbReference type="ARBA" id="ARBA00022692"/>
    </source>
</evidence>
<comment type="subcellular location">
    <subcellularLocation>
        <location evidence="1">Cell membrane</location>
        <topology evidence="1">Multi-pass membrane protein</topology>
    </subcellularLocation>
</comment>
<feature type="transmembrane region" description="Helical" evidence="8">
    <location>
        <begin position="131"/>
        <end position="148"/>
    </location>
</feature>
<evidence type="ECO:0000256" key="6">
    <source>
        <dbReference type="ARBA" id="ARBA00023136"/>
    </source>
</evidence>
<accession>A0ABV3AJE6</accession>
<feature type="transmembrane region" description="Helical" evidence="8">
    <location>
        <begin position="64"/>
        <end position="87"/>
    </location>
</feature>
<feature type="transmembrane region" description="Helical" evidence="8">
    <location>
        <begin position="299"/>
        <end position="318"/>
    </location>
</feature>
<organism evidence="10 11">
    <name type="scientific">Streptomyces flaveolus</name>
    <dbReference type="NCBI Taxonomy" id="67297"/>
    <lineage>
        <taxon>Bacteria</taxon>
        <taxon>Bacillati</taxon>
        <taxon>Actinomycetota</taxon>
        <taxon>Actinomycetes</taxon>
        <taxon>Kitasatosporales</taxon>
        <taxon>Streptomycetaceae</taxon>
        <taxon>Streptomyces</taxon>
    </lineage>
</organism>
<evidence type="ECO:0000313" key="11">
    <source>
        <dbReference type="Proteomes" id="UP001551011"/>
    </source>
</evidence>
<feature type="transmembrane region" description="Helical" evidence="8">
    <location>
        <begin position="392"/>
        <end position="411"/>
    </location>
</feature>
<keyword evidence="6 8" id="KW-0472">Membrane</keyword>
<feature type="transmembrane region" description="Helical" evidence="8">
    <location>
        <begin position="269"/>
        <end position="292"/>
    </location>
</feature>
<dbReference type="SUPFAM" id="SSF103473">
    <property type="entry name" value="MFS general substrate transporter"/>
    <property type="match status" value="1"/>
</dbReference>
<keyword evidence="5 8" id="KW-1133">Transmembrane helix</keyword>